<dbReference type="Proteomes" id="UP000095280">
    <property type="component" value="Unplaced"/>
</dbReference>
<dbReference type="WBParaSite" id="maker-uti_cns_0001841-snap-gene-0.9-mRNA-1">
    <property type="protein sequence ID" value="maker-uti_cns_0001841-snap-gene-0.9-mRNA-1"/>
    <property type="gene ID" value="maker-uti_cns_0001841-snap-gene-0.9"/>
</dbReference>
<evidence type="ECO:0000313" key="2">
    <source>
        <dbReference type="WBParaSite" id="maker-uti_cns_0001841-snap-gene-0.9-mRNA-1"/>
    </source>
</evidence>
<accession>A0A1I8GFB9</accession>
<sequence>MPAIPRQRRYDQVMGDREPKITDKRFAQELQQKLEDKQRMMQQQKERRLAEAESRRVRKLVLDGVIEPGEAKGAAAAGEGRRGRDAEWKEFWPPNPYKTLAEYEEEKKRKADEAGRQPHSEPAETQKLAESEPATEEAQATSAAATAGEHRAAESAAPAGRYEGTQSPRIEELMREEDLDQLYSKASQIVYIMTPPAKRQQAAKLHR</sequence>
<proteinExistence type="predicted"/>
<evidence type="ECO:0000313" key="1">
    <source>
        <dbReference type="Proteomes" id="UP000095280"/>
    </source>
</evidence>
<keyword evidence="1" id="KW-1185">Reference proteome</keyword>
<name>A0A1I8GFB9_9PLAT</name>
<reference evidence="2" key="1">
    <citation type="submission" date="2016-11" db="UniProtKB">
        <authorList>
            <consortium name="WormBaseParasite"/>
        </authorList>
    </citation>
    <scope>IDENTIFICATION</scope>
</reference>
<protein>
    <submittedName>
        <fullName evidence="2">Uncharacterized protein</fullName>
    </submittedName>
</protein>
<organism evidence="1 2">
    <name type="scientific">Macrostomum lignano</name>
    <dbReference type="NCBI Taxonomy" id="282301"/>
    <lineage>
        <taxon>Eukaryota</taxon>
        <taxon>Metazoa</taxon>
        <taxon>Spiralia</taxon>
        <taxon>Lophotrochozoa</taxon>
        <taxon>Platyhelminthes</taxon>
        <taxon>Rhabditophora</taxon>
        <taxon>Macrostomorpha</taxon>
        <taxon>Macrostomida</taxon>
        <taxon>Macrostomidae</taxon>
        <taxon>Macrostomum</taxon>
    </lineage>
</organism>
<dbReference type="AlphaFoldDB" id="A0A1I8GFB9"/>